<evidence type="ECO:0000313" key="1">
    <source>
        <dbReference type="EMBL" id="VFK63840.1"/>
    </source>
</evidence>
<accession>A0A451ACR4</accession>
<name>A0A451ACR4_9GAMM</name>
<organism evidence="1">
    <name type="scientific">Candidatus Kentrum sp. UNK</name>
    <dbReference type="NCBI Taxonomy" id="2126344"/>
    <lineage>
        <taxon>Bacteria</taxon>
        <taxon>Pseudomonadati</taxon>
        <taxon>Pseudomonadota</taxon>
        <taxon>Gammaproteobacteria</taxon>
        <taxon>Candidatus Kentrum</taxon>
    </lineage>
</organism>
<sequence>MCSKVFASLTLSYWIPAFAGMTEWVFLRRSPHQNGNDARVNDARFFAKPAFAGMT</sequence>
<reference evidence="1" key="1">
    <citation type="submission" date="2019-02" db="EMBL/GenBank/DDBJ databases">
        <authorList>
            <person name="Gruber-Vodicka R. H."/>
            <person name="Seah K. B. B."/>
        </authorList>
    </citation>
    <scope>NUCLEOTIDE SEQUENCE</scope>
    <source>
        <strain evidence="2">BECK_BY19</strain>
        <strain evidence="1">BECK_BY8</strain>
    </source>
</reference>
<dbReference type="EMBL" id="CAADGD010000044">
    <property type="protein sequence ID" value="VFK70946.1"/>
    <property type="molecule type" value="Genomic_DNA"/>
</dbReference>
<dbReference type="AlphaFoldDB" id="A0A451ACR4"/>
<dbReference type="EMBL" id="CAADFZ010000038">
    <property type="protein sequence ID" value="VFK63840.1"/>
    <property type="molecule type" value="Genomic_DNA"/>
</dbReference>
<evidence type="ECO:0000313" key="2">
    <source>
        <dbReference type="EMBL" id="VFK70946.1"/>
    </source>
</evidence>
<gene>
    <name evidence="1" type="ORF">BECKUNK1418G_GA0071005_10387</name>
    <name evidence="2" type="ORF">BECKUNK1418H_GA0071006_10447</name>
</gene>
<proteinExistence type="predicted"/>
<protein>
    <submittedName>
        <fullName evidence="1">Uncharacterized protein</fullName>
    </submittedName>
</protein>